<evidence type="ECO:0008006" key="3">
    <source>
        <dbReference type="Google" id="ProtNLM"/>
    </source>
</evidence>
<dbReference type="Proteomes" id="UP001361239">
    <property type="component" value="Unassembled WGS sequence"/>
</dbReference>
<reference evidence="1 2" key="1">
    <citation type="submission" date="2024-03" db="EMBL/GenBank/DDBJ databases">
        <authorList>
            <person name="Jo J.-H."/>
        </authorList>
    </citation>
    <scope>NUCLEOTIDE SEQUENCE [LARGE SCALE GENOMIC DNA]</scope>
    <source>
        <strain evidence="1 2">PS1R-30</strain>
    </source>
</reference>
<dbReference type="RefSeq" id="WP_339585398.1">
    <property type="nucleotide sequence ID" value="NZ_JBBHJZ010000001.1"/>
</dbReference>
<gene>
    <name evidence="1" type="ORF">WG901_02285</name>
</gene>
<comment type="caution">
    <text evidence="1">The sequence shown here is derived from an EMBL/GenBank/DDBJ whole genome shotgun (WGS) entry which is preliminary data.</text>
</comment>
<evidence type="ECO:0000313" key="1">
    <source>
        <dbReference type="EMBL" id="MEJ5975449.1"/>
    </source>
</evidence>
<dbReference type="SUPFAM" id="SSF141371">
    <property type="entry name" value="PilZ domain-like"/>
    <property type="match status" value="1"/>
</dbReference>
<accession>A0ABU8RQV9</accession>
<keyword evidence="2" id="KW-1185">Reference proteome</keyword>
<sequence>MKLSLKINPRFPPREPRMSVSIEASLLLPGDTVVPIAVRNISAEGFMAESPIAVACEGWVGVSLPGCGIVPARIRWSVEGELGGQFRRPLDLDRLGVPSADDKPLFQSRVVQGPL</sequence>
<evidence type="ECO:0000313" key="2">
    <source>
        <dbReference type="Proteomes" id="UP001361239"/>
    </source>
</evidence>
<protein>
    <recommendedName>
        <fullName evidence="3">PilZ domain-containing protein</fullName>
    </recommendedName>
</protein>
<organism evidence="1 2">
    <name type="scientific">Novosphingobium anseongense</name>
    <dbReference type="NCBI Taxonomy" id="3133436"/>
    <lineage>
        <taxon>Bacteria</taxon>
        <taxon>Pseudomonadati</taxon>
        <taxon>Pseudomonadota</taxon>
        <taxon>Alphaproteobacteria</taxon>
        <taxon>Sphingomonadales</taxon>
        <taxon>Sphingomonadaceae</taxon>
        <taxon>Novosphingobium</taxon>
    </lineage>
</organism>
<name>A0ABU8RQV9_9SPHN</name>
<dbReference type="EMBL" id="JBBHJZ010000001">
    <property type="protein sequence ID" value="MEJ5975449.1"/>
    <property type="molecule type" value="Genomic_DNA"/>
</dbReference>
<proteinExistence type="predicted"/>